<name>A0A6G1J7T2_9PLEO</name>
<gene>
    <name evidence="2" type="ORF">K458DRAFT_430055</name>
</gene>
<dbReference type="CDD" id="cd20071">
    <property type="entry name" value="SET_SMYD"/>
    <property type="match status" value="1"/>
</dbReference>
<dbReference type="PANTHER" id="PTHR47332">
    <property type="entry name" value="SET DOMAIN-CONTAINING PROTEIN 5"/>
    <property type="match status" value="1"/>
</dbReference>
<dbReference type="Gene3D" id="2.170.270.10">
    <property type="entry name" value="SET domain"/>
    <property type="match status" value="1"/>
</dbReference>
<reference evidence="2" key="1">
    <citation type="journal article" date="2020" name="Stud. Mycol.">
        <title>101 Dothideomycetes genomes: a test case for predicting lifestyles and emergence of pathogens.</title>
        <authorList>
            <person name="Haridas S."/>
            <person name="Albert R."/>
            <person name="Binder M."/>
            <person name="Bloem J."/>
            <person name="Labutti K."/>
            <person name="Salamov A."/>
            <person name="Andreopoulos B."/>
            <person name="Baker S."/>
            <person name="Barry K."/>
            <person name="Bills G."/>
            <person name="Bluhm B."/>
            <person name="Cannon C."/>
            <person name="Castanera R."/>
            <person name="Culley D."/>
            <person name="Daum C."/>
            <person name="Ezra D."/>
            <person name="Gonzalez J."/>
            <person name="Henrissat B."/>
            <person name="Kuo A."/>
            <person name="Liang C."/>
            <person name="Lipzen A."/>
            <person name="Lutzoni F."/>
            <person name="Magnuson J."/>
            <person name="Mondo S."/>
            <person name="Nolan M."/>
            <person name="Ohm R."/>
            <person name="Pangilinan J."/>
            <person name="Park H.-J."/>
            <person name="Ramirez L."/>
            <person name="Alfaro M."/>
            <person name="Sun H."/>
            <person name="Tritt A."/>
            <person name="Yoshinaga Y."/>
            <person name="Zwiers L.-H."/>
            <person name="Turgeon B."/>
            <person name="Goodwin S."/>
            <person name="Spatafora J."/>
            <person name="Crous P."/>
            <person name="Grigoriev I."/>
        </authorList>
    </citation>
    <scope>NUCLEOTIDE SEQUENCE</scope>
    <source>
        <strain evidence="2">CBS 122367</strain>
    </source>
</reference>
<proteinExistence type="predicted"/>
<feature type="domain" description="SET" evidence="1">
    <location>
        <begin position="24"/>
        <end position="169"/>
    </location>
</feature>
<dbReference type="PANTHER" id="PTHR47332:SF4">
    <property type="entry name" value="SET DOMAIN-CONTAINING PROTEIN 5"/>
    <property type="match status" value="1"/>
</dbReference>
<dbReference type="EMBL" id="MU005577">
    <property type="protein sequence ID" value="KAF2686179.1"/>
    <property type="molecule type" value="Genomic_DNA"/>
</dbReference>
<dbReference type="Proteomes" id="UP000799291">
    <property type="component" value="Unassembled WGS sequence"/>
</dbReference>
<protein>
    <submittedName>
        <fullName evidence="2">TPR domain protein</fullName>
    </submittedName>
</protein>
<dbReference type="AlphaFoldDB" id="A0A6G1J7T2"/>
<dbReference type="SMART" id="SM00317">
    <property type="entry name" value="SET"/>
    <property type="match status" value="1"/>
</dbReference>
<dbReference type="InterPro" id="IPR001214">
    <property type="entry name" value="SET_dom"/>
</dbReference>
<accession>A0A6G1J7T2</accession>
<sequence length="329" mass="37235">MANCEYDIAKLSSPSGHTLLDARHLIEVRETLGKGLGIFSREKIPRGTRIVAESPLLKATAVSSHVVNVQAAFNNLPPPKQRAYLSLHGHASETLKKENDWESLPDLNRRVLAIYFANHWGRDVFWIASRFNHSCIPNIHNAYNPTIQKETFHSIRDIEPDEELTVSYVSGMCVRAERQAQLNKWGFQCKCPACQDTPDGNKIEQQLTRLAMLRQELEMAAPVSLPSKKNLDTHRKMAALMHSTGLVGKYLNNCYLDAALCSAIMGNVQMAMLWTEKEVEVDGYCLGQDHPDYQKEVGVLRQLRSAAKSKKPFHYTHIKWVLDWDEGPD</sequence>
<dbReference type="PROSITE" id="PS50280">
    <property type="entry name" value="SET"/>
    <property type="match status" value="1"/>
</dbReference>
<organism evidence="2 3">
    <name type="scientific">Lentithecium fluviatile CBS 122367</name>
    <dbReference type="NCBI Taxonomy" id="1168545"/>
    <lineage>
        <taxon>Eukaryota</taxon>
        <taxon>Fungi</taxon>
        <taxon>Dikarya</taxon>
        <taxon>Ascomycota</taxon>
        <taxon>Pezizomycotina</taxon>
        <taxon>Dothideomycetes</taxon>
        <taxon>Pleosporomycetidae</taxon>
        <taxon>Pleosporales</taxon>
        <taxon>Massarineae</taxon>
        <taxon>Lentitheciaceae</taxon>
        <taxon>Lentithecium</taxon>
    </lineage>
</organism>
<evidence type="ECO:0000259" key="1">
    <source>
        <dbReference type="PROSITE" id="PS50280"/>
    </source>
</evidence>
<evidence type="ECO:0000313" key="2">
    <source>
        <dbReference type="EMBL" id="KAF2686179.1"/>
    </source>
</evidence>
<dbReference type="SUPFAM" id="SSF82199">
    <property type="entry name" value="SET domain"/>
    <property type="match status" value="1"/>
</dbReference>
<dbReference type="InterPro" id="IPR046341">
    <property type="entry name" value="SET_dom_sf"/>
</dbReference>
<evidence type="ECO:0000313" key="3">
    <source>
        <dbReference type="Proteomes" id="UP000799291"/>
    </source>
</evidence>
<dbReference type="Pfam" id="PF00856">
    <property type="entry name" value="SET"/>
    <property type="match status" value="1"/>
</dbReference>
<keyword evidence="3" id="KW-1185">Reference proteome</keyword>
<dbReference type="OrthoDB" id="265717at2759"/>
<dbReference type="InterPro" id="IPR053185">
    <property type="entry name" value="SET_domain_protein"/>
</dbReference>